<feature type="domain" description="ABC transporter" evidence="5">
    <location>
        <begin position="5"/>
        <end position="236"/>
    </location>
</feature>
<dbReference type="InterPro" id="IPR003593">
    <property type="entry name" value="AAA+_ATPase"/>
</dbReference>
<comment type="similarity">
    <text evidence="1">Belongs to the ABC transporter superfamily.</text>
</comment>
<dbReference type="Proteomes" id="UP001149140">
    <property type="component" value="Unassembled WGS sequence"/>
</dbReference>
<evidence type="ECO:0000256" key="3">
    <source>
        <dbReference type="ARBA" id="ARBA00022741"/>
    </source>
</evidence>
<dbReference type="EMBL" id="JAPDOD010000002">
    <property type="protein sequence ID" value="MDA0159503.1"/>
    <property type="molecule type" value="Genomic_DNA"/>
</dbReference>
<dbReference type="AlphaFoldDB" id="A0A9X3MTP1"/>
<organism evidence="6 7">
    <name type="scientific">Solirubrobacter ginsenosidimutans</name>
    <dbReference type="NCBI Taxonomy" id="490573"/>
    <lineage>
        <taxon>Bacteria</taxon>
        <taxon>Bacillati</taxon>
        <taxon>Actinomycetota</taxon>
        <taxon>Thermoleophilia</taxon>
        <taxon>Solirubrobacterales</taxon>
        <taxon>Solirubrobacteraceae</taxon>
        <taxon>Solirubrobacter</taxon>
    </lineage>
</organism>
<dbReference type="InterPro" id="IPR003439">
    <property type="entry name" value="ABC_transporter-like_ATP-bd"/>
</dbReference>
<keyword evidence="7" id="KW-1185">Reference proteome</keyword>
<dbReference type="PROSITE" id="PS50893">
    <property type="entry name" value="ABC_TRANSPORTER_2"/>
    <property type="match status" value="1"/>
</dbReference>
<name>A0A9X3MTP1_9ACTN</name>
<accession>A0A9X3MTP1</accession>
<evidence type="ECO:0000256" key="2">
    <source>
        <dbReference type="ARBA" id="ARBA00022448"/>
    </source>
</evidence>
<dbReference type="SMART" id="SM00382">
    <property type="entry name" value="AAA"/>
    <property type="match status" value="1"/>
</dbReference>
<keyword evidence="3" id="KW-0547">Nucleotide-binding</keyword>
<dbReference type="CDD" id="cd03264">
    <property type="entry name" value="ABC_drug_resistance_like"/>
    <property type="match status" value="1"/>
</dbReference>
<dbReference type="PANTHER" id="PTHR43335:SF2">
    <property type="entry name" value="ABC TRANSPORTER, ATP-BINDING PROTEIN"/>
    <property type="match status" value="1"/>
</dbReference>
<proteinExistence type="inferred from homology"/>
<dbReference type="InterPro" id="IPR017871">
    <property type="entry name" value="ABC_transporter-like_CS"/>
</dbReference>
<sequence length="287" mass="30868">MRTAVSMDGLTKAYGRKLALAGVTLEIDRGITGLLGPNGAGKTTLMRMLATVLRPSGGALRLLDRDPRDTGERTEIRRRLGYLPQDPGFHQHFTAFEFVDYIATLKEWVDRDARHAEVRRVLRAVSLDEVAHRRIRALSGGMRRRVALAQALLGSPELLVLDEPTAGLDPQQRLQFRELVSDAAESSAVVLSTHQTEDVAALCSRVVALRDGAVAFDGSPAALADLARGRVWVSDMRDAGATVAWRTGDGAHRHVGAAPAGARIVEPTLEDGYLMLLGTAALPAVAA</sequence>
<evidence type="ECO:0000256" key="4">
    <source>
        <dbReference type="ARBA" id="ARBA00022840"/>
    </source>
</evidence>
<dbReference type="GO" id="GO:0005524">
    <property type="term" value="F:ATP binding"/>
    <property type="evidence" value="ECO:0007669"/>
    <property type="project" value="UniProtKB-KW"/>
</dbReference>
<dbReference type="PANTHER" id="PTHR43335">
    <property type="entry name" value="ABC TRANSPORTER, ATP-BINDING PROTEIN"/>
    <property type="match status" value="1"/>
</dbReference>
<evidence type="ECO:0000313" key="6">
    <source>
        <dbReference type="EMBL" id="MDA0159503.1"/>
    </source>
</evidence>
<dbReference type="RefSeq" id="WP_270038235.1">
    <property type="nucleotide sequence ID" value="NZ_JAPDOD010000002.1"/>
</dbReference>
<dbReference type="PROSITE" id="PS00211">
    <property type="entry name" value="ABC_TRANSPORTER_1"/>
    <property type="match status" value="1"/>
</dbReference>
<evidence type="ECO:0000259" key="5">
    <source>
        <dbReference type="PROSITE" id="PS50893"/>
    </source>
</evidence>
<keyword evidence="2" id="KW-0813">Transport</keyword>
<protein>
    <submittedName>
        <fullName evidence="6">ABC transporter ATP-binding protein</fullName>
    </submittedName>
</protein>
<evidence type="ECO:0000313" key="7">
    <source>
        <dbReference type="Proteomes" id="UP001149140"/>
    </source>
</evidence>
<gene>
    <name evidence="6" type="ORF">OM076_04445</name>
</gene>
<reference evidence="6" key="1">
    <citation type="submission" date="2022-10" db="EMBL/GenBank/DDBJ databases">
        <title>The WGS of Solirubrobacter ginsenosidimutans DSM 21036.</title>
        <authorList>
            <person name="Jiang Z."/>
        </authorList>
    </citation>
    <scope>NUCLEOTIDE SEQUENCE</scope>
    <source>
        <strain evidence="6">DSM 21036</strain>
    </source>
</reference>
<dbReference type="InterPro" id="IPR027417">
    <property type="entry name" value="P-loop_NTPase"/>
</dbReference>
<dbReference type="Pfam" id="PF00005">
    <property type="entry name" value="ABC_tran"/>
    <property type="match status" value="1"/>
</dbReference>
<dbReference type="GO" id="GO:0016887">
    <property type="term" value="F:ATP hydrolysis activity"/>
    <property type="evidence" value="ECO:0007669"/>
    <property type="project" value="InterPro"/>
</dbReference>
<comment type="caution">
    <text evidence="6">The sequence shown here is derived from an EMBL/GenBank/DDBJ whole genome shotgun (WGS) entry which is preliminary data.</text>
</comment>
<keyword evidence="4 6" id="KW-0067">ATP-binding</keyword>
<dbReference type="Gene3D" id="3.40.50.300">
    <property type="entry name" value="P-loop containing nucleotide triphosphate hydrolases"/>
    <property type="match status" value="1"/>
</dbReference>
<evidence type="ECO:0000256" key="1">
    <source>
        <dbReference type="ARBA" id="ARBA00005417"/>
    </source>
</evidence>
<dbReference type="SUPFAM" id="SSF52540">
    <property type="entry name" value="P-loop containing nucleoside triphosphate hydrolases"/>
    <property type="match status" value="1"/>
</dbReference>